<dbReference type="Proteomes" id="UP000676565">
    <property type="component" value="Unassembled WGS sequence"/>
</dbReference>
<keyword evidence="4" id="KW-1185">Reference proteome</keyword>
<gene>
    <name evidence="3" type="ORF">J8F10_24675</name>
</gene>
<evidence type="ECO:0000256" key="1">
    <source>
        <dbReference type="SAM" id="Phobius"/>
    </source>
</evidence>
<dbReference type="RefSeq" id="WP_210658459.1">
    <property type="nucleotide sequence ID" value="NZ_JAGKQQ010000001.1"/>
</dbReference>
<comment type="caution">
    <text evidence="3">The sequence shown here is derived from an EMBL/GenBank/DDBJ whole genome shotgun (WGS) entry which is preliminary data.</text>
</comment>
<evidence type="ECO:0000313" key="3">
    <source>
        <dbReference type="EMBL" id="MBP3958455.1"/>
    </source>
</evidence>
<keyword evidence="1" id="KW-1133">Transmembrane helix</keyword>
<evidence type="ECO:0000259" key="2">
    <source>
        <dbReference type="Pfam" id="PF07811"/>
    </source>
</evidence>
<accession>A0ABS5BXR1</accession>
<reference evidence="3 4" key="1">
    <citation type="submission" date="2021-04" db="EMBL/GenBank/DDBJ databases">
        <authorList>
            <person name="Ivanova A."/>
        </authorList>
    </citation>
    <scope>NUCLEOTIDE SEQUENCE [LARGE SCALE GENOMIC DNA]</scope>
    <source>
        <strain evidence="3 4">G18</strain>
    </source>
</reference>
<keyword evidence="1" id="KW-0472">Membrane</keyword>
<keyword evidence="1" id="KW-0812">Transmembrane</keyword>
<protein>
    <submittedName>
        <fullName evidence="3">Pilus assembly protein</fullName>
    </submittedName>
</protein>
<dbReference type="InterPro" id="IPR012495">
    <property type="entry name" value="TadE-like_dom"/>
</dbReference>
<feature type="domain" description="TadE-like" evidence="2">
    <location>
        <begin position="14"/>
        <end position="54"/>
    </location>
</feature>
<feature type="transmembrane region" description="Helical" evidence="1">
    <location>
        <begin position="20"/>
        <end position="38"/>
    </location>
</feature>
<sequence>MVRCTPESKRPPRGAAAVELVVLLPFLALLFAAGVDFARVFRATQILQSAASSASSYATGTAWTPASTTTTADAAKAAAVTQGAALDPPLNTSQVAITATSSTVTVTVTYDFPLFCGFIVPGGKVQLQRTAIAPVALRPGD</sequence>
<dbReference type="Pfam" id="PF07811">
    <property type="entry name" value="TadE"/>
    <property type="match status" value="1"/>
</dbReference>
<organism evidence="3 4">
    <name type="scientific">Gemmata palustris</name>
    <dbReference type="NCBI Taxonomy" id="2822762"/>
    <lineage>
        <taxon>Bacteria</taxon>
        <taxon>Pseudomonadati</taxon>
        <taxon>Planctomycetota</taxon>
        <taxon>Planctomycetia</taxon>
        <taxon>Gemmatales</taxon>
        <taxon>Gemmataceae</taxon>
        <taxon>Gemmata</taxon>
    </lineage>
</organism>
<evidence type="ECO:0000313" key="4">
    <source>
        <dbReference type="Proteomes" id="UP000676565"/>
    </source>
</evidence>
<name>A0ABS5BXR1_9BACT</name>
<proteinExistence type="predicted"/>
<dbReference type="EMBL" id="JAGKQQ010000001">
    <property type="protein sequence ID" value="MBP3958455.1"/>
    <property type="molecule type" value="Genomic_DNA"/>
</dbReference>